<proteinExistence type="inferred from homology"/>
<dbReference type="PANTHER" id="PTHR44196:SF1">
    <property type="entry name" value="DEHYDROGENASE_REDUCTASE SDR FAMILY MEMBER 7B"/>
    <property type="match status" value="1"/>
</dbReference>
<name>A0AAU7X4Q9_9HYPH</name>
<dbReference type="PROSITE" id="PS00061">
    <property type="entry name" value="ADH_SHORT"/>
    <property type="match status" value="1"/>
</dbReference>
<dbReference type="AlphaFoldDB" id="A0AAU7X4Q9"/>
<dbReference type="PRINTS" id="PR00080">
    <property type="entry name" value="SDRFAMILY"/>
</dbReference>
<dbReference type="InterPro" id="IPR002347">
    <property type="entry name" value="SDR_fam"/>
</dbReference>
<dbReference type="SMART" id="SM00822">
    <property type="entry name" value="PKS_KR"/>
    <property type="match status" value="1"/>
</dbReference>
<organism evidence="5">
    <name type="scientific">Methyloraptor flagellatus</name>
    <dbReference type="NCBI Taxonomy" id="3162530"/>
    <lineage>
        <taxon>Bacteria</taxon>
        <taxon>Pseudomonadati</taxon>
        <taxon>Pseudomonadota</taxon>
        <taxon>Alphaproteobacteria</taxon>
        <taxon>Hyphomicrobiales</taxon>
        <taxon>Ancalomicrobiaceae</taxon>
        <taxon>Methyloraptor</taxon>
    </lineage>
</organism>
<sequence>MQITQSVALVTGANRGIGRALVEALVAGGATKVYAAGRDRTALDALAASAPGRIVPLTLDVTDADAVARLASIAPDVNLLINNAGVLDFGSPLDMPIAAIERNFAVNFYGPIRTTRALAPVIAGNGGGAVVNIASIVSLASMPSLSGYAASKAALWSFGQALRAELAAKAIAFHSVFPGPVDTDMAAEIPMQKTSPAEVARAILAGVVEGREDIFPDPMSASVGAAWAQDHKAVEKQFAA</sequence>
<evidence type="ECO:0000256" key="3">
    <source>
        <dbReference type="RuleBase" id="RU000363"/>
    </source>
</evidence>
<feature type="domain" description="Ketoreductase" evidence="4">
    <location>
        <begin position="6"/>
        <end position="180"/>
    </location>
</feature>
<dbReference type="Gene3D" id="3.40.50.720">
    <property type="entry name" value="NAD(P)-binding Rossmann-like Domain"/>
    <property type="match status" value="1"/>
</dbReference>
<dbReference type="Pfam" id="PF00106">
    <property type="entry name" value="adh_short"/>
    <property type="match status" value="1"/>
</dbReference>
<keyword evidence="2" id="KW-0560">Oxidoreductase</keyword>
<evidence type="ECO:0000256" key="2">
    <source>
        <dbReference type="ARBA" id="ARBA00023002"/>
    </source>
</evidence>
<dbReference type="PANTHER" id="PTHR44196">
    <property type="entry name" value="DEHYDROGENASE/REDUCTASE SDR FAMILY MEMBER 7B"/>
    <property type="match status" value="1"/>
</dbReference>
<dbReference type="GO" id="GO:0016491">
    <property type="term" value="F:oxidoreductase activity"/>
    <property type="evidence" value="ECO:0007669"/>
    <property type="project" value="UniProtKB-KW"/>
</dbReference>
<dbReference type="GO" id="GO:0016020">
    <property type="term" value="C:membrane"/>
    <property type="evidence" value="ECO:0007669"/>
    <property type="project" value="TreeGrafter"/>
</dbReference>
<dbReference type="InterPro" id="IPR057326">
    <property type="entry name" value="KR_dom"/>
</dbReference>
<dbReference type="KEGG" id="mflg:ABS361_11570"/>
<dbReference type="SUPFAM" id="SSF51735">
    <property type="entry name" value="NAD(P)-binding Rossmann-fold domains"/>
    <property type="match status" value="1"/>
</dbReference>
<dbReference type="RefSeq" id="WP_407047866.1">
    <property type="nucleotide sequence ID" value="NZ_CP158568.1"/>
</dbReference>
<dbReference type="InterPro" id="IPR036291">
    <property type="entry name" value="NAD(P)-bd_dom_sf"/>
</dbReference>
<accession>A0AAU7X4Q9</accession>
<evidence type="ECO:0000259" key="4">
    <source>
        <dbReference type="SMART" id="SM00822"/>
    </source>
</evidence>
<dbReference type="EMBL" id="CP158568">
    <property type="protein sequence ID" value="XBY42765.1"/>
    <property type="molecule type" value="Genomic_DNA"/>
</dbReference>
<dbReference type="InterPro" id="IPR020904">
    <property type="entry name" value="Sc_DH/Rdtase_CS"/>
</dbReference>
<reference evidence="5" key="1">
    <citation type="submission" date="2024-06" db="EMBL/GenBank/DDBJ databases">
        <title>Methylostella associata gen. nov., sp. nov., a novel Ancalomicrobiaceae-affiliated facultatively methylotrophic bacteria that feed on methanotrophs of the genus Methylococcus.</title>
        <authorList>
            <person name="Saltykova V."/>
            <person name="Danilova O.V."/>
            <person name="Oshkin I.Y."/>
            <person name="Belova S.E."/>
            <person name="Pimenov N.V."/>
            <person name="Dedysh S.N."/>
        </authorList>
    </citation>
    <scope>NUCLEOTIDE SEQUENCE</scope>
    <source>
        <strain evidence="5">S20</strain>
    </source>
</reference>
<dbReference type="PRINTS" id="PR00081">
    <property type="entry name" value="GDHRDH"/>
</dbReference>
<dbReference type="NCBIfam" id="NF006118">
    <property type="entry name" value="PRK08264.1-4"/>
    <property type="match status" value="1"/>
</dbReference>
<evidence type="ECO:0000313" key="5">
    <source>
        <dbReference type="EMBL" id="XBY42765.1"/>
    </source>
</evidence>
<comment type="similarity">
    <text evidence="1 3">Belongs to the short-chain dehydrogenases/reductases (SDR) family.</text>
</comment>
<gene>
    <name evidence="5" type="ORF">ABS361_11570</name>
</gene>
<evidence type="ECO:0000256" key="1">
    <source>
        <dbReference type="ARBA" id="ARBA00006484"/>
    </source>
</evidence>
<protein>
    <submittedName>
        <fullName evidence="5">SDR family oxidoreductase</fullName>
    </submittedName>
</protein>